<keyword evidence="3 5" id="KW-1133">Transmembrane helix</keyword>
<feature type="transmembrane region" description="Helical" evidence="5">
    <location>
        <begin position="202"/>
        <end position="226"/>
    </location>
</feature>
<sequence>MNYLSKRRVALGAMFFFMGLCFSTWAARIPDIQAKFQLSEGQLGTILLCLPIGSMLGLPIAGWAVHTYGSRAIILIGSFAYACTLPLIGLATTTWMIVPVLVVFGMLGNIMNISLNTQALGLEDQMGKSILASFHGLWSMAGFTGAGLGAGLIFFNFSPAGHFGVVTGISILIVLFSQKYVINDRGDSEDGGGLVLKRPDDLLLRIGMIAFLGMMTEGCMFDWSGVYFKKIVMAKPEFVALGYVCFMGAMASGRFITDKATNRFGRIPVLQASGALIFFGLVLSVLIPNMYTAAFGFLLVGLGVASIVPVSYGIAGRSKLYSPSVALALVSTISFFGFLLGPPLIGFVADLFDLKVSFALIAINGLGIALLSSIRKQVFYSDEKTEEA</sequence>
<feature type="transmembrane region" description="Helical" evidence="5">
    <location>
        <begin position="269"/>
        <end position="287"/>
    </location>
</feature>
<feature type="transmembrane region" description="Helical" evidence="5">
    <location>
        <begin position="326"/>
        <end position="348"/>
    </location>
</feature>
<evidence type="ECO:0000313" key="7">
    <source>
        <dbReference type="EMBL" id="RIW12918.1"/>
    </source>
</evidence>
<dbReference type="Gene3D" id="1.20.1250.20">
    <property type="entry name" value="MFS general substrate transporter like domains"/>
    <property type="match status" value="1"/>
</dbReference>
<accession>A0A418PMH9</accession>
<feature type="transmembrane region" description="Helical" evidence="5">
    <location>
        <begin position="238"/>
        <end position="257"/>
    </location>
</feature>
<dbReference type="PANTHER" id="PTHR23514:SF13">
    <property type="entry name" value="INNER MEMBRANE PROTEIN YBJJ"/>
    <property type="match status" value="1"/>
</dbReference>
<feature type="transmembrane region" description="Helical" evidence="5">
    <location>
        <begin position="354"/>
        <end position="374"/>
    </location>
</feature>
<keyword evidence="4 5" id="KW-0472">Membrane</keyword>
<reference evidence="7 8" key="1">
    <citation type="submission" date="2018-09" db="EMBL/GenBank/DDBJ databases">
        <authorList>
            <person name="Wang X."/>
            <person name="Du Z."/>
        </authorList>
    </citation>
    <scope>NUCLEOTIDE SEQUENCE [LARGE SCALE GENOMIC DNA]</scope>
    <source>
        <strain evidence="7 8">N3</strain>
    </source>
</reference>
<proteinExistence type="predicted"/>
<dbReference type="AlphaFoldDB" id="A0A418PMH9"/>
<keyword evidence="2 5" id="KW-0812">Transmembrane</keyword>
<feature type="transmembrane region" description="Helical" evidence="5">
    <location>
        <begin position="72"/>
        <end position="90"/>
    </location>
</feature>
<dbReference type="Proteomes" id="UP000283522">
    <property type="component" value="Unassembled WGS sequence"/>
</dbReference>
<keyword evidence="8" id="KW-1185">Reference proteome</keyword>
<feature type="transmembrane region" description="Helical" evidence="5">
    <location>
        <begin position="96"/>
        <end position="115"/>
    </location>
</feature>
<dbReference type="CDD" id="cd17393">
    <property type="entry name" value="MFS_MosC_like"/>
    <property type="match status" value="1"/>
</dbReference>
<evidence type="ECO:0000256" key="1">
    <source>
        <dbReference type="ARBA" id="ARBA00004141"/>
    </source>
</evidence>
<evidence type="ECO:0000259" key="6">
    <source>
        <dbReference type="PROSITE" id="PS50850"/>
    </source>
</evidence>
<dbReference type="PANTHER" id="PTHR23514">
    <property type="entry name" value="BYPASS OF STOP CODON PROTEIN 6"/>
    <property type="match status" value="1"/>
</dbReference>
<dbReference type="GO" id="GO:0022857">
    <property type="term" value="F:transmembrane transporter activity"/>
    <property type="evidence" value="ECO:0007669"/>
    <property type="project" value="InterPro"/>
</dbReference>
<dbReference type="EMBL" id="QXML01000011">
    <property type="protein sequence ID" value="RIW12918.1"/>
    <property type="molecule type" value="Genomic_DNA"/>
</dbReference>
<feature type="transmembrane region" description="Helical" evidence="5">
    <location>
        <begin position="163"/>
        <end position="182"/>
    </location>
</feature>
<dbReference type="InterPro" id="IPR051788">
    <property type="entry name" value="MFS_Transporter"/>
</dbReference>
<dbReference type="InterPro" id="IPR020846">
    <property type="entry name" value="MFS_dom"/>
</dbReference>
<dbReference type="Pfam" id="PF07690">
    <property type="entry name" value="MFS_1"/>
    <property type="match status" value="1"/>
</dbReference>
<dbReference type="InterPro" id="IPR011701">
    <property type="entry name" value="MFS"/>
</dbReference>
<feature type="transmembrane region" description="Helical" evidence="5">
    <location>
        <begin position="136"/>
        <end position="157"/>
    </location>
</feature>
<feature type="transmembrane region" description="Helical" evidence="5">
    <location>
        <begin position="42"/>
        <end position="65"/>
    </location>
</feature>
<evidence type="ECO:0000256" key="5">
    <source>
        <dbReference type="SAM" id="Phobius"/>
    </source>
</evidence>
<evidence type="ECO:0000256" key="2">
    <source>
        <dbReference type="ARBA" id="ARBA00022692"/>
    </source>
</evidence>
<feature type="domain" description="Major facilitator superfamily (MFS) profile" evidence="6">
    <location>
        <begin position="7"/>
        <end position="377"/>
    </location>
</feature>
<evidence type="ECO:0000313" key="8">
    <source>
        <dbReference type="Proteomes" id="UP000283522"/>
    </source>
</evidence>
<dbReference type="InterPro" id="IPR036259">
    <property type="entry name" value="MFS_trans_sf"/>
</dbReference>
<name>A0A418PMH9_9BACT</name>
<protein>
    <submittedName>
        <fullName evidence="7">MFS transporter</fullName>
    </submittedName>
</protein>
<dbReference type="SUPFAM" id="SSF103473">
    <property type="entry name" value="MFS general substrate transporter"/>
    <property type="match status" value="1"/>
</dbReference>
<evidence type="ECO:0000256" key="4">
    <source>
        <dbReference type="ARBA" id="ARBA00023136"/>
    </source>
</evidence>
<dbReference type="GO" id="GO:0016020">
    <property type="term" value="C:membrane"/>
    <property type="evidence" value="ECO:0007669"/>
    <property type="project" value="UniProtKB-SubCell"/>
</dbReference>
<comment type="caution">
    <text evidence="7">The sequence shown here is derived from an EMBL/GenBank/DDBJ whole genome shotgun (WGS) entry which is preliminary data.</text>
</comment>
<dbReference type="RefSeq" id="WP_119479183.1">
    <property type="nucleotide sequence ID" value="NZ_QXML01000011.1"/>
</dbReference>
<comment type="subcellular location">
    <subcellularLocation>
        <location evidence="1">Membrane</location>
        <topology evidence="1">Multi-pass membrane protein</topology>
    </subcellularLocation>
</comment>
<evidence type="ECO:0000256" key="3">
    <source>
        <dbReference type="ARBA" id="ARBA00022989"/>
    </source>
</evidence>
<gene>
    <name evidence="7" type="ORF">D0X99_17630</name>
</gene>
<feature type="transmembrane region" description="Helical" evidence="5">
    <location>
        <begin position="293"/>
        <end position="314"/>
    </location>
</feature>
<dbReference type="PROSITE" id="PS50850">
    <property type="entry name" value="MFS"/>
    <property type="match status" value="1"/>
</dbReference>
<dbReference type="OrthoDB" id="9809599at2"/>
<organism evidence="7 8">
    <name type="scientific">Algoriphagus lacus</name>
    <dbReference type="NCBI Taxonomy" id="2056311"/>
    <lineage>
        <taxon>Bacteria</taxon>
        <taxon>Pseudomonadati</taxon>
        <taxon>Bacteroidota</taxon>
        <taxon>Cytophagia</taxon>
        <taxon>Cytophagales</taxon>
        <taxon>Cyclobacteriaceae</taxon>
        <taxon>Algoriphagus</taxon>
    </lineage>
</organism>